<sequence>MLKIFANMVQEIDDFQKNNMSDILSQLKNLGVTLGMPEKPYEPPKQPVDIFHALEKAFPNGNIDENFYGPYFINRCVYPKSYTHGRVRLNQDLINSRLFSTMIDFGEINIQETLAMDTETSGLSANSASFVFMIGMGHFIEDQYVVEQLILPDLTYEKAFLYQIETTFARYPILLTYNGKSFDIPMIRGRCNFHMIPDFCSENQHVDLLPIARKFWNKSLPNCRLSTMEKEVLKIQRDDQEVPGFMAPELYRDFLNTSDGSVLTGIAYHNEIDVLSLSAFLLLLNQIAQSEKRDSDFFSDYVLSGPDFYRNSALLDPEETDIQSFLTNPYMSNHDKQKVAGTFLKIGAKEKAIQIYKALADEGDLKSCLQAAYLYEKEFRNYDLAIMYLQKGVELLNQDEILGKWSKIDRMKKINQMIEKNKEKKQKNGE</sequence>
<dbReference type="PANTHER" id="PTHR38462:SF1">
    <property type="entry name" value="YPRB RIBONUCLEASE H-LIKE DOMAIN-CONTAINING PROTEIN"/>
    <property type="match status" value="1"/>
</dbReference>
<dbReference type="Gene3D" id="3.30.420.10">
    <property type="entry name" value="Ribonuclease H-like superfamily/Ribonuclease H"/>
    <property type="match status" value="1"/>
</dbReference>
<dbReference type="Pfam" id="PF13482">
    <property type="entry name" value="RNase_H_2"/>
    <property type="match status" value="1"/>
</dbReference>
<dbReference type="SUPFAM" id="SSF53098">
    <property type="entry name" value="Ribonuclease H-like"/>
    <property type="match status" value="1"/>
</dbReference>
<dbReference type="GO" id="GO:0003676">
    <property type="term" value="F:nucleic acid binding"/>
    <property type="evidence" value="ECO:0007669"/>
    <property type="project" value="InterPro"/>
</dbReference>
<dbReference type="OrthoDB" id="9790530at2"/>
<proteinExistence type="predicted"/>
<evidence type="ECO:0000259" key="1">
    <source>
        <dbReference type="Pfam" id="PF13482"/>
    </source>
</evidence>
<dbReference type="Proteomes" id="UP000053370">
    <property type="component" value="Unassembled WGS sequence"/>
</dbReference>
<dbReference type="InterPro" id="IPR012337">
    <property type="entry name" value="RNaseH-like_sf"/>
</dbReference>
<reference evidence="2" key="1">
    <citation type="journal article" date="2015" name="Genome Announc.">
        <title>Draft Genome Sequence of Anaerolineae Strain TC1, a Novel Isolate from a Methanogenic Wastewater Treatment System.</title>
        <authorList>
            <person name="Matsuura N."/>
            <person name="Tourlousse D.M."/>
            <person name="Sun L."/>
            <person name="Toyonaga M."/>
            <person name="Kuroda K."/>
            <person name="Ohashi A."/>
            <person name="Cruz R."/>
            <person name="Yamaguchi T."/>
            <person name="Sekiguchi Y."/>
        </authorList>
    </citation>
    <scope>NUCLEOTIDE SEQUENCE [LARGE SCALE GENOMIC DNA]</scope>
    <source>
        <strain evidence="2">TC1</strain>
    </source>
</reference>
<dbReference type="EMBL" id="DF968181">
    <property type="protein sequence ID" value="GAP41167.1"/>
    <property type="molecule type" value="Genomic_DNA"/>
</dbReference>
<dbReference type="InterPro" id="IPR038720">
    <property type="entry name" value="YprB_RNase_H-like_dom"/>
</dbReference>
<organism evidence="2">
    <name type="scientific">Flexilinea flocculi</name>
    <dbReference type="NCBI Taxonomy" id="1678840"/>
    <lineage>
        <taxon>Bacteria</taxon>
        <taxon>Bacillati</taxon>
        <taxon>Chloroflexota</taxon>
        <taxon>Anaerolineae</taxon>
        <taxon>Anaerolineales</taxon>
        <taxon>Anaerolineaceae</taxon>
        <taxon>Flexilinea</taxon>
    </lineage>
</organism>
<dbReference type="AlphaFoldDB" id="A0A0S7BXW2"/>
<dbReference type="PANTHER" id="PTHR38462">
    <property type="entry name" value="EXONUCLEASE-LIKE PROTEIN"/>
    <property type="match status" value="1"/>
</dbReference>
<accession>A0A0S7BXW2</accession>
<evidence type="ECO:0000313" key="3">
    <source>
        <dbReference type="Proteomes" id="UP000053370"/>
    </source>
</evidence>
<protein>
    <submittedName>
        <fullName evidence="2">RNase_H superfamily</fullName>
    </submittedName>
</protein>
<keyword evidence="3" id="KW-1185">Reference proteome</keyword>
<gene>
    <name evidence="2" type="ORF">ATC1_131151</name>
</gene>
<feature type="domain" description="YprB ribonuclease H-like" evidence="1">
    <location>
        <begin position="116"/>
        <end position="278"/>
    </location>
</feature>
<dbReference type="InterPro" id="IPR036397">
    <property type="entry name" value="RNaseH_sf"/>
</dbReference>
<dbReference type="SUPFAM" id="SSF81901">
    <property type="entry name" value="HCP-like"/>
    <property type="match status" value="1"/>
</dbReference>
<evidence type="ECO:0000313" key="2">
    <source>
        <dbReference type="EMBL" id="GAP41167.1"/>
    </source>
</evidence>
<name>A0A0S7BXW2_9CHLR</name>